<dbReference type="Proteomes" id="UP000676035">
    <property type="component" value="Unassembled WGS sequence"/>
</dbReference>
<reference evidence="10 11" key="1">
    <citation type="submission" date="2021-04" db="EMBL/GenBank/DDBJ databases">
        <title>Pseudomonas rustica sp. nov. isolated from raw milk.</title>
        <authorList>
            <person name="Fiedler G."/>
            <person name="Gieschler S."/>
            <person name="Kabisch J."/>
            <person name="Grimmler C."/>
            <person name="Brinks E."/>
            <person name="Wagner N."/>
            <person name="Hetzer B."/>
            <person name="Franz C.M.A.P."/>
            <person name="Boehnlein C."/>
        </authorList>
    </citation>
    <scope>NUCLEOTIDE SEQUENCE [LARGE SCALE GENOMIC DNA]</scope>
    <source>
        <strain evidence="10 11">MBT-4</strain>
    </source>
</reference>
<feature type="domain" description="Type II secretion system protein GspC N-terminal" evidence="9">
    <location>
        <begin position="50"/>
        <end position="125"/>
    </location>
</feature>
<sequence length="160" mass="16730">MGLWALPFACAAFLAWQEWAFRSAQRLPAPVAVPMPTAPAPLNTAAVATVFGLAAPSALRPSAESLTLQATFAVDSGLSKALISAAQGARLYRVGDDLPGGSVLRRVEAQHVVLWNKGREESLPLAPSASAFLKRSPASVDAPAADISARFLRPLNGQSE</sequence>
<evidence type="ECO:0000256" key="1">
    <source>
        <dbReference type="ARBA" id="ARBA00004533"/>
    </source>
</evidence>
<evidence type="ECO:0000313" key="11">
    <source>
        <dbReference type="Proteomes" id="UP000676035"/>
    </source>
</evidence>
<accession>A0ABS5MZ89</accession>
<evidence type="ECO:0000256" key="2">
    <source>
        <dbReference type="ARBA" id="ARBA00022448"/>
    </source>
</evidence>
<comment type="caution">
    <text evidence="10">The sequence shown here is derived from an EMBL/GenBank/DDBJ whole genome shotgun (WGS) entry which is preliminary data.</text>
</comment>
<dbReference type="Pfam" id="PF11356">
    <property type="entry name" value="T2SSC"/>
    <property type="match status" value="1"/>
</dbReference>
<evidence type="ECO:0000256" key="6">
    <source>
        <dbReference type="ARBA" id="ARBA00022927"/>
    </source>
</evidence>
<keyword evidence="2" id="KW-0813">Transport</keyword>
<organism evidence="10 11">
    <name type="scientific">Pseudomonas rustica</name>
    <dbReference type="NCBI Taxonomy" id="2827099"/>
    <lineage>
        <taxon>Bacteria</taxon>
        <taxon>Pseudomonadati</taxon>
        <taxon>Pseudomonadota</taxon>
        <taxon>Gammaproteobacteria</taxon>
        <taxon>Pseudomonadales</taxon>
        <taxon>Pseudomonadaceae</taxon>
        <taxon>Pseudomonas</taxon>
    </lineage>
</organism>
<protein>
    <recommendedName>
        <fullName evidence="9">Type II secretion system protein GspC N-terminal domain-containing protein</fullName>
    </recommendedName>
</protein>
<dbReference type="EMBL" id="JAGYHF010000005">
    <property type="protein sequence ID" value="MBS4078857.1"/>
    <property type="molecule type" value="Genomic_DNA"/>
</dbReference>
<gene>
    <name evidence="10" type="ORF">KFS80_11235</name>
</gene>
<keyword evidence="3" id="KW-1003">Cell membrane</keyword>
<evidence type="ECO:0000256" key="8">
    <source>
        <dbReference type="ARBA" id="ARBA00023136"/>
    </source>
</evidence>
<dbReference type="InterPro" id="IPR024961">
    <property type="entry name" value="T2SS_GspC_N"/>
</dbReference>
<keyword evidence="8" id="KW-0472">Membrane</keyword>
<evidence type="ECO:0000259" key="9">
    <source>
        <dbReference type="Pfam" id="PF11356"/>
    </source>
</evidence>
<keyword evidence="4" id="KW-0997">Cell inner membrane</keyword>
<keyword evidence="7" id="KW-1133">Transmembrane helix</keyword>
<proteinExistence type="predicted"/>
<evidence type="ECO:0000313" key="10">
    <source>
        <dbReference type="EMBL" id="MBS4078857.1"/>
    </source>
</evidence>
<dbReference type="Gene3D" id="2.30.30.830">
    <property type="match status" value="1"/>
</dbReference>
<keyword evidence="5" id="KW-0812">Transmembrane</keyword>
<keyword evidence="11" id="KW-1185">Reference proteome</keyword>
<evidence type="ECO:0000256" key="7">
    <source>
        <dbReference type="ARBA" id="ARBA00022989"/>
    </source>
</evidence>
<evidence type="ECO:0000256" key="3">
    <source>
        <dbReference type="ARBA" id="ARBA00022475"/>
    </source>
</evidence>
<evidence type="ECO:0000256" key="5">
    <source>
        <dbReference type="ARBA" id="ARBA00022692"/>
    </source>
</evidence>
<evidence type="ECO:0000256" key="4">
    <source>
        <dbReference type="ARBA" id="ARBA00022519"/>
    </source>
</evidence>
<name>A0ABS5MZ89_9PSED</name>
<comment type="subcellular location">
    <subcellularLocation>
        <location evidence="1">Cell inner membrane</location>
    </subcellularLocation>
</comment>
<keyword evidence="6" id="KW-0653">Protein transport</keyword>